<sequence length="152" mass="16807">MSAPQTPTPLKIHSNKSHSEVSVCSSLMMNLTWEERSGDPDSQQSSSSEVQGESLLSTLVQVQRESGSAPGCDEFGCFPLDGQLEVYWCQQPVGYLHSPECPAYRLNPFEMSGELQLVMFGKTDDQMSVTEQAPPRGALITSSHRHLQHRQP</sequence>
<feature type="region of interest" description="Disordered" evidence="1">
    <location>
        <begin position="34"/>
        <end position="53"/>
    </location>
</feature>
<evidence type="ECO:0000313" key="2">
    <source>
        <dbReference type="EMBL" id="TDH06390.1"/>
    </source>
</evidence>
<feature type="region of interest" description="Disordered" evidence="1">
    <location>
        <begin position="132"/>
        <end position="152"/>
    </location>
</feature>
<comment type="caution">
    <text evidence="2">The sequence shown here is derived from an EMBL/GenBank/DDBJ whole genome shotgun (WGS) entry which is preliminary data.</text>
</comment>
<feature type="compositionally biased region" description="Basic residues" evidence="1">
    <location>
        <begin position="143"/>
        <end position="152"/>
    </location>
</feature>
<dbReference type="STRING" id="8167.A0A484CR48"/>
<reference evidence="2 3" key="1">
    <citation type="submission" date="2019-01" db="EMBL/GenBank/DDBJ databases">
        <title>A chromosome-scale genome assembly of the yellow perch, Perca flavescens.</title>
        <authorList>
            <person name="Feron R."/>
            <person name="Morvezen R."/>
            <person name="Bestin A."/>
            <person name="Haffray P."/>
            <person name="Klopp C."/>
            <person name="Zahm M."/>
            <person name="Cabau C."/>
            <person name="Roques C."/>
            <person name="Donnadieu C."/>
            <person name="Bouchez O."/>
            <person name="Christie M."/>
            <person name="Larson W."/>
            <person name="Guiguen Y."/>
        </authorList>
    </citation>
    <scope>NUCLEOTIDE SEQUENCE [LARGE SCALE GENOMIC DNA]</scope>
    <source>
        <strain evidence="2">YP-PL-M2</strain>
        <tissue evidence="2">Blood</tissue>
    </source>
</reference>
<dbReference type="AlphaFoldDB" id="A0A484CR48"/>
<protein>
    <submittedName>
        <fullName evidence="2">Uncharacterized protein</fullName>
    </submittedName>
</protein>
<keyword evidence="3" id="KW-1185">Reference proteome</keyword>
<dbReference type="EMBL" id="SCKG01000012">
    <property type="protein sequence ID" value="TDH06390.1"/>
    <property type="molecule type" value="Genomic_DNA"/>
</dbReference>
<accession>A0A484CR48</accession>
<organism evidence="2 3">
    <name type="scientific">Perca flavescens</name>
    <name type="common">American yellow perch</name>
    <name type="synonym">Morone flavescens</name>
    <dbReference type="NCBI Taxonomy" id="8167"/>
    <lineage>
        <taxon>Eukaryota</taxon>
        <taxon>Metazoa</taxon>
        <taxon>Chordata</taxon>
        <taxon>Craniata</taxon>
        <taxon>Vertebrata</taxon>
        <taxon>Euteleostomi</taxon>
        <taxon>Actinopterygii</taxon>
        <taxon>Neopterygii</taxon>
        <taxon>Teleostei</taxon>
        <taxon>Neoteleostei</taxon>
        <taxon>Acanthomorphata</taxon>
        <taxon>Eupercaria</taxon>
        <taxon>Perciformes</taxon>
        <taxon>Percoidei</taxon>
        <taxon>Percidae</taxon>
        <taxon>Percinae</taxon>
        <taxon>Perca</taxon>
    </lineage>
</organism>
<dbReference type="Proteomes" id="UP000295070">
    <property type="component" value="Chromosome 12"/>
</dbReference>
<feature type="compositionally biased region" description="Low complexity" evidence="1">
    <location>
        <begin position="40"/>
        <end position="53"/>
    </location>
</feature>
<gene>
    <name evidence="2" type="ORF">EPR50_G00132830</name>
</gene>
<proteinExistence type="predicted"/>
<evidence type="ECO:0000256" key="1">
    <source>
        <dbReference type="SAM" id="MobiDB-lite"/>
    </source>
</evidence>
<name>A0A484CR48_PERFV</name>
<evidence type="ECO:0000313" key="3">
    <source>
        <dbReference type="Proteomes" id="UP000295070"/>
    </source>
</evidence>